<name>A0ACB0Y036_MELEN</name>
<evidence type="ECO:0000313" key="2">
    <source>
        <dbReference type="Proteomes" id="UP001497535"/>
    </source>
</evidence>
<reference evidence="1" key="1">
    <citation type="submission" date="2023-11" db="EMBL/GenBank/DDBJ databases">
        <authorList>
            <person name="Poullet M."/>
        </authorList>
    </citation>
    <scope>NUCLEOTIDE SEQUENCE</scope>
    <source>
        <strain evidence="1">E1834</strain>
    </source>
</reference>
<sequence>MPSNYLNRIEISFLLGKFSEPPRVYMVKNLVPYQQVSVRQCFAIDLFRL</sequence>
<gene>
    <name evidence="1" type="ORF">MENTE1834_LOCUS5844</name>
</gene>
<comment type="caution">
    <text evidence="1">The sequence shown here is derived from an EMBL/GenBank/DDBJ whole genome shotgun (WGS) entry which is preliminary data.</text>
</comment>
<evidence type="ECO:0000313" key="1">
    <source>
        <dbReference type="EMBL" id="CAK5025643.1"/>
    </source>
</evidence>
<accession>A0ACB0Y036</accession>
<dbReference type="EMBL" id="CAVMJV010000004">
    <property type="protein sequence ID" value="CAK5025643.1"/>
    <property type="molecule type" value="Genomic_DNA"/>
</dbReference>
<protein>
    <submittedName>
        <fullName evidence="1">Uncharacterized protein</fullName>
    </submittedName>
</protein>
<dbReference type="Proteomes" id="UP001497535">
    <property type="component" value="Unassembled WGS sequence"/>
</dbReference>
<keyword evidence="2" id="KW-1185">Reference proteome</keyword>
<proteinExistence type="predicted"/>
<organism evidence="1 2">
    <name type="scientific">Meloidogyne enterolobii</name>
    <name type="common">Root-knot nematode worm</name>
    <name type="synonym">Meloidogyne mayaguensis</name>
    <dbReference type="NCBI Taxonomy" id="390850"/>
    <lineage>
        <taxon>Eukaryota</taxon>
        <taxon>Metazoa</taxon>
        <taxon>Ecdysozoa</taxon>
        <taxon>Nematoda</taxon>
        <taxon>Chromadorea</taxon>
        <taxon>Rhabditida</taxon>
        <taxon>Tylenchina</taxon>
        <taxon>Tylenchomorpha</taxon>
        <taxon>Tylenchoidea</taxon>
        <taxon>Meloidogynidae</taxon>
        <taxon>Meloidogyninae</taxon>
        <taxon>Meloidogyne</taxon>
    </lineage>
</organism>